<feature type="binding site" evidence="12">
    <location>
        <position position="75"/>
    </location>
    <ligand>
        <name>Na(+)</name>
        <dbReference type="ChEBI" id="CHEBI:29101"/>
        <note>structural</note>
    </ligand>
</feature>
<evidence type="ECO:0000256" key="9">
    <source>
        <dbReference type="ARBA" id="ARBA00023303"/>
    </source>
</evidence>
<protein>
    <recommendedName>
        <fullName evidence="12">Fluoride-specific ion channel FluC</fullName>
    </recommendedName>
</protein>
<evidence type="ECO:0000256" key="10">
    <source>
        <dbReference type="ARBA" id="ARBA00035120"/>
    </source>
</evidence>
<dbReference type="HAMAP" id="MF_00454">
    <property type="entry name" value="FluC"/>
    <property type="match status" value="1"/>
</dbReference>
<comment type="catalytic activity">
    <reaction evidence="11">
        <text>fluoride(in) = fluoride(out)</text>
        <dbReference type="Rhea" id="RHEA:76159"/>
        <dbReference type="ChEBI" id="CHEBI:17051"/>
    </reaction>
    <physiologicalReaction direction="left-to-right" evidence="11">
        <dbReference type="Rhea" id="RHEA:76160"/>
    </physiologicalReaction>
</comment>
<evidence type="ECO:0000256" key="1">
    <source>
        <dbReference type="ARBA" id="ARBA00004651"/>
    </source>
</evidence>
<evidence type="ECO:0000256" key="4">
    <source>
        <dbReference type="ARBA" id="ARBA00022692"/>
    </source>
</evidence>
<feature type="transmembrane region" description="Helical" evidence="12">
    <location>
        <begin position="97"/>
        <end position="120"/>
    </location>
</feature>
<dbReference type="RefSeq" id="WP_211860739.1">
    <property type="nucleotide sequence ID" value="NZ_JAAEDM010000006.1"/>
</dbReference>
<feature type="transmembrane region" description="Helical" evidence="12">
    <location>
        <begin position="43"/>
        <end position="61"/>
    </location>
</feature>
<keyword evidence="8 12" id="KW-0472">Membrane</keyword>
<evidence type="ECO:0000313" key="14">
    <source>
        <dbReference type="Proteomes" id="UP001138751"/>
    </source>
</evidence>
<organism evidence="13 14">
    <name type="scientific">Neoroseomonas soli</name>
    <dbReference type="NCBI Taxonomy" id="1081025"/>
    <lineage>
        <taxon>Bacteria</taxon>
        <taxon>Pseudomonadati</taxon>
        <taxon>Pseudomonadota</taxon>
        <taxon>Alphaproteobacteria</taxon>
        <taxon>Acetobacterales</taxon>
        <taxon>Acetobacteraceae</taxon>
        <taxon>Neoroseomonas</taxon>
    </lineage>
</organism>
<keyword evidence="3" id="KW-0997">Cell inner membrane</keyword>
<dbReference type="InterPro" id="IPR003691">
    <property type="entry name" value="FluC"/>
</dbReference>
<reference evidence="13" key="1">
    <citation type="submission" date="2020-01" db="EMBL/GenBank/DDBJ databases">
        <authorList>
            <person name="Rat A."/>
        </authorList>
    </citation>
    <scope>NUCLEOTIDE SEQUENCE</scope>
    <source>
        <strain evidence="13">LMG 31231</strain>
    </source>
</reference>
<dbReference type="PANTHER" id="PTHR28259:SF1">
    <property type="entry name" value="FLUORIDE EXPORT PROTEIN 1-RELATED"/>
    <property type="match status" value="1"/>
</dbReference>
<dbReference type="PANTHER" id="PTHR28259">
    <property type="entry name" value="FLUORIDE EXPORT PROTEIN 1-RELATED"/>
    <property type="match status" value="1"/>
</dbReference>
<dbReference type="Pfam" id="PF02537">
    <property type="entry name" value="CRCB"/>
    <property type="match status" value="1"/>
</dbReference>
<reference evidence="13" key="2">
    <citation type="journal article" date="2021" name="Syst. Appl. Microbiol.">
        <title>Roseomonas hellenica sp. nov., isolated from roots of wild-growing Alkanna tinctoria.</title>
        <authorList>
            <person name="Rat A."/>
            <person name="Naranjo H.D."/>
            <person name="Lebbe L."/>
            <person name="Cnockaert M."/>
            <person name="Krigas N."/>
            <person name="Grigoriadou K."/>
            <person name="Maloupa E."/>
            <person name="Willems A."/>
        </authorList>
    </citation>
    <scope>NUCLEOTIDE SEQUENCE</scope>
    <source>
        <strain evidence="13">LMG 31231</strain>
    </source>
</reference>
<dbReference type="AlphaFoldDB" id="A0A9X9WT93"/>
<evidence type="ECO:0000256" key="11">
    <source>
        <dbReference type="ARBA" id="ARBA00035585"/>
    </source>
</evidence>
<evidence type="ECO:0000256" key="8">
    <source>
        <dbReference type="ARBA" id="ARBA00023136"/>
    </source>
</evidence>
<accession>A0A9X9WT93</accession>
<dbReference type="Proteomes" id="UP001138751">
    <property type="component" value="Unassembled WGS sequence"/>
</dbReference>
<keyword evidence="4 12" id="KW-0812">Transmembrane</keyword>
<keyword evidence="5 12" id="KW-1133">Transmembrane helix</keyword>
<dbReference type="GO" id="GO:0005886">
    <property type="term" value="C:plasma membrane"/>
    <property type="evidence" value="ECO:0007669"/>
    <property type="project" value="UniProtKB-SubCell"/>
</dbReference>
<dbReference type="GO" id="GO:0140114">
    <property type="term" value="P:cellular detoxification of fluoride"/>
    <property type="evidence" value="ECO:0007669"/>
    <property type="project" value="UniProtKB-UniRule"/>
</dbReference>
<keyword evidence="14" id="KW-1185">Reference proteome</keyword>
<comment type="similarity">
    <text evidence="10 12">Belongs to the fluoride channel Fluc/FEX (TC 1.A.43) family.</text>
</comment>
<feature type="transmembrane region" description="Helical" evidence="12">
    <location>
        <begin position="68"/>
        <end position="85"/>
    </location>
</feature>
<feature type="binding site" evidence="12">
    <location>
        <position position="78"/>
    </location>
    <ligand>
        <name>Na(+)</name>
        <dbReference type="ChEBI" id="CHEBI:29101"/>
        <note>structural</note>
    </ligand>
</feature>
<comment type="subcellular location">
    <subcellularLocation>
        <location evidence="1 12">Cell membrane</location>
        <topology evidence="1 12">Multi-pass membrane protein</topology>
    </subcellularLocation>
</comment>
<comment type="function">
    <text evidence="12">Fluoride-specific ion channel. Important for reducing fluoride concentration in the cell, thus reducing its toxicity.</text>
</comment>
<dbReference type="GO" id="GO:0046872">
    <property type="term" value="F:metal ion binding"/>
    <property type="evidence" value="ECO:0007669"/>
    <property type="project" value="UniProtKB-KW"/>
</dbReference>
<proteinExistence type="inferred from homology"/>
<keyword evidence="12" id="KW-0479">Metal-binding</keyword>
<evidence type="ECO:0000256" key="6">
    <source>
        <dbReference type="ARBA" id="ARBA00023053"/>
    </source>
</evidence>
<evidence type="ECO:0000256" key="12">
    <source>
        <dbReference type="HAMAP-Rule" id="MF_00454"/>
    </source>
</evidence>
<dbReference type="EMBL" id="JAAEDM010000006">
    <property type="protein sequence ID" value="MBR0670372.1"/>
    <property type="molecule type" value="Genomic_DNA"/>
</dbReference>
<sequence>MQGFTASSLLLVALGGAAGSMLRHFVSVAGVALFGFGFPWATLAVNVVGSGMIGVLAGLGLQGGVRALLVPGFLGGFTTFSAFSLETTVLWERAPALAVFYVVVSVGLGATACALGFWLFRR</sequence>
<gene>
    <name evidence="12" type="primary">fluC</name>
    <name evidence="12" type="synonym">crcB</name>
    <name evidence="13" type="ORF">GXW76_04245</name>
</gene>
<keyword evidence="9 12" id="KW-0407">Ion channel</keyword>
<evidence type="ECO:0000256" key="3">
    <source>
        <dbReference type="ARBA" id="ARBA00022519"/>
    </source>
</evidence>
<evidence type="ECO:0000256" key="2">
    <source>
        <dbReference type="ARBA" id="ARBA00022475"/>
    </source>
</evidence>
<evidence type="ECO:0000313" key="13">
    <source>
        <dbReference type="EMBL" id="MBR0670372.1"/>
    </source>
</evidence>
<dbReference type="GO" id="GO:0062054">
    <property type="term" value="F:fluoride channel activity"/>
    <property type="evidence" value="ECO:0007669"/>
    <property type="project" value="UniProtKB-UniRule"/>
</dbReference>
<comment type="activity regulation">
    <text evidence="12">Na(+) is not transported, but it plays an essential structural role and its presence is essential for fluoride channel function.</text>
</comment>
<evidence type="ECO:0000256" key="5">
    <source>
        <dbReference type="ARBA" id="ARBA00022989"/>
    </source>
</evidence>
<evidence type="ECO:0000256" key="7">
    <source>
        <dbReference type="ARBA" id="ARBA00023065"/>
    </source>
</evidence>
<keyword evidence="6 12" id="KW-0915">Sodium</keyword>
<keyword evidence="2 12" id="KW-1003">Cell membrane</keyword>
<name>A0A9X9WT93_9PROT</name>
<keyword evidence="7 12" id="KW-0406">Ion transport</keyword>
<keyword evidence="12" id="KW-0813">Transport</keyword>
<comment type="caution">
    <text evidence="13">The sequence shown here is derived from an EMBL/GenBank/DDBJ whole genome shotgun (WGS) entry which is preliminary data.</text>
</comment>